<proteinExistence type="predicted"/>
<dbReference type="AlphaFoldDB" id="A0A183HH21"/>
<protein>
    <submittedName>
        <fullName evidence="3">DHC_N2 domain-containing protein</fullName>
    </submittedName>
</protein>
<evidence type="ECO:0000313" key="1">
    <source>
        <dbReference type="EMBL" id="OZC11016.1"/>
    </source>
</evidence>
<gene>
    <name evidence="1" type="ORF">X798_01842</name>
</gene>
<accession>A0A183HH21</accession>
<evidence type="ECO:0000313" key="2">
    <source>
        <dbReference type="Proteomes" id="UP000242913"/>
    </source>
</evidence>
<sequence>MSKLFGEPHHPHLFASFDRVQSAFSTITELHFQMLPSIAASNWNQTSKKPGDKAMLIEHKDLDYNMDTTFA</sequence>
<dbReference type="EMBL" id="KZ269982">
    <property type="protein sequence ID" value="OZC11016.1"/>
    <property type="molecule type" value="Genomic_DNA"/>
</dbReference>
<name>A0A183HH21_9BILA</name>
<evidence type="ECO:0000313" key="3">
    <source>
        <dbReference type="WBParaSite" id="OFLC_0000678201-mRNA-1"/>
    </source>
</evidence>
<dbReference type="Proteomes" id="UP000242913">
    <property type="component" value="Unassembled WGS sequence"/>
</dbReference>
<reference evidence="1 2" key="1">
    <citation type="submission" date="2015-12" db="EMBL/GenBank/DDBJ databases">
        <title>Draft genome of the nematode, Onchocerca flexuosa.</title>
        <authorList>
            <person name="Mitreva M."/>
        </authorList>
    </citation>
    <scope>NUCLEOTIDE SEQUENCE [LARGE SCALE GENOMIC DNA]</scope>
    <source>
        <strain evidence="1">Red Deer</strain>
    </source>
</reference>
<dbReference type="WBParaSite" id="OFLC_0000678201-mRNA-1">
    <property type="protein sequence ID" value="OFLC_0000678201-mRNA-1"/>
    <property type="gene ID" value="OFLC_0000678201"/>
</dbReference>
<dbReference type="OrthoDB" id="5863076at2759"/>
<keyword evidence="2" id="KW-1185">Reference proteome</keyword>
<organism evidence="3">
    <name type="scientific">Onchocerca flexuosa</name>
    <dbReference type="NCBI Taxonomy" id="387005"/>
    <lineage>
        <taxon>Eukaryota</taxon>
        <taxon>Metazoa</taxon>
        <taxon>Ecdysozoa</taxon>
        <taxon>Nematoda</taxon>
        <taxon>Chromadorea</taxon>
        <taxon>Rhabditida</taxon>
        <taxon>Spirurina</taxon>
        <taxon>Spiruromorpha</taxon>
        <taxon>Filarioidea</taxon>
        <taxon>Onchocercidae</taxon>
        <taxon>Onchocerca</taxon>
    </lineage>
</organism>
<reference evidence="3" key="2">
    <citation type="submission" date="2016-06" db="UniProtKB">
        <authorList>
            <consortium name="WormBaseParasite"/>
        </authorList>
    </citation>
    <scope>IDENTIFICATION</scope>
</reference>